<keyword evidence="2" id="KW-1185">Reference proteome</keyword>
<sequence length="139" mass="16371">MKLNRITFLLIAPLFFCCGKTSENKSVKVPEKSNLSDSTLVQNSTERWYTKLIENYIAHSRKQLIVDDRKMGKIDWILDDIQLTDSTNYYIFNIGHRETDEGNTNPRFTSDAWIYIDSLSHKVYEYDLPNDQLVLWKNN</sequence>
<name>A0A4Q1KC03_9FLAO</name>
<comment type="caution">
    <text evidence="1">The sequence shown here is derived from an EMBL/GenBank/DDBJ whole genome shotgun (WGS) entry which is preliminary data.</text>
</comment>
<gene>
    <name evidence="1" type="ORF">EQG61_02935</name>
</gene>
<dbReference type="EMBL" id="SBKN01000001">
    <property type="protein sequence ID" value="RXR24417.1"/>
    <property type="molecule type" value="Genomic_DNA"/>
</dbReference>
<accession>A0A4Q1KC03</accession>
<dbReference type="AlphaFoldDB" id="A0A4Q1KC03"/>
<evidence type="ECO:0000313" key="2">
    <source>
        <dbReference type="Proteomes" id="UP000289857"/>
    </source>
</evidence>
<reference evidence="2" key="1">
    <citation type="submission" date="2019-01" db="EMBL/GenBank/DDBJ databases">
        <title>Cytophagaceae bacterium strain CAR-16.</title>
        <authorList>
            <person name="Chen W.-M."/>
        </authorList>
    </citation>
    <scope>NUCLEOTIDE SEQUENCE [LARGE SCALE GENOMIC DNA]</scope>
    <source>
        <strain evidence="2">WWJ-16</strain>
    </source>
</reference>
<proteinExistence type="predicted"/>
<protein>
    <submittedName>
        <fullName evidence="1">Uncharacterized protein</fullName>
    </submittedName>
</protein>
<organism evidence="1 2">
    <name type="scientific">Flavobacterium stagni</name>
    <dbReference type="NCBI Taxonomy" id="2506421"/>
    <lineage>
        <taxon>Bacteria</taxon>
        <taxon>Pseudomonadati</taxon>
        <taxon>Bacteroidota</taxon>
        <taxon>Flavobacteriia</taxon>
        <taxon>Flavobacteriales</taxon>
        <taxon>Flavobacteriaceae</taxon>
        <taxon>Flavobacterium</taxon>
    </lineage>
</organism>
<dbReference type="OrthoDB" id="770741at2"/>
<dbReference type="RefSeq" id="WP_129460393.1">
    <property type="nucleotide sequence ID" value="NZ_SBKN01000001.1"/>
</dbReference>
<dbReference type="Proteomes" id="UP000289857">
    <property type="component" value="Unassembled WGS sequence"/>
</dbReference>
<evidence type="ECO:0000313" key="1">
    <source>
        <dbReference type="EMBL" id="RXR24417.1"/>
    </source>
</evidence>